<protein>
    <submittedName>
        <fullName evidence="3">SGNH hydrolase-type esterase domain-containing protein</fullName>
    </submittedName>
</protein>
<dbReference type="AlphaFoldDB" id="A0A1Y2EFU9"/>
<dbReference type="InterPro" id="IPR013830">
    <property type="entry name" value="SGNH_hydro"/>
</dbReference>
<keyword evidence="3" id="KW-0378">Hydrolase</keyword>
<comment type="caution">
    <text evidence="3">The sequence shown here is derived from an EMBL/GenBank/DDBJ whole genome shotgun (WGS) entry which is preliminary data.</text>
</comment>
<dbReference type="EMBL" id="MCFJ01000002">
    <property type="protein sequence ID" value="ORY70452.1"/>
    <property type="molecule type" value="Genomic_DNA"/>
</dbReference>
<keyword evidence="4" id="KW-1185">Reference proteome</keyword>
<dbReference type="GO" id="GO:0016787">
    <property type="term" value="F:hydrolase activity"/>
    <property type="evidence" value="ECO:0007669"/>
    <property type="project" value="UniProtKB-KW"/>
</dbReference>
<accession>A0A1Y2EFU9</accession>
<dbReference type="RefSeq" id="XP_040720402.1">
    <property type="nucleotide sequence ID" value="XM_040855193.1"/>
</dbReference>
<evidence type="ECO:0000256" key="1">
    <source>
        <dbReference type="SAM" id="SignalP"/>
    </source>
</evidence>
<dbReference type="OrthoDB" id="5041285at2759"/>
<dbReference type="Pfam" id="PF13472">
    <property type="entry name" value="Lipase_GDSL_2"/>
    <property type="match status" value="1"/>
</dbReference>
<evidence type="ECO:0000313" key="4">
    <source>
        <dbReference type="Proteomes" id="UP000193689"/>
    </source>
</evidence>
<dbReference type="PANTHER" id="PTHR43695:SF2">
    <property type="entry name" value="PUTATIVE (AFU_ORTHOLOGUE AFUA_2G17250)-RELATED"/>
    <property type="match status" value="1"/>
</dbReference>
<keyword evidence="1" id="KW-0732">Signal</keyword>
<gene>
    <name evidence="3" type="ORF">BCR38DRAFT_333092</name>
</gene>
<dbReference type="Proteomes" id="UP000193689">
    <property type="component" value="Unassembled WGS sequence"/>
</dbReference>
<dbReference type="InterPro" id="IPR037459">
    <property type="entry name" value="RhgT-like"/>
</dbReference>
<dbReference type="STRING" id="1141098.A0A1Y2EFU9"/>
<name>A0A1Y2EFU9_9PEZI</name>
<organism evidence="3 4">
    <name type="scientific">Pseudomassariella vexata</name>
    <dbReference type="NCBI Taxonomy" id="1141098"/>
    <lineage>
        <taxon>Eukaryota</taxon>
        <taxon>Fungi</taxon>
        <taxon>Dikarya</taxon>
        <taxon>Ascomycota</taxon>
        <taxon>Pezizomycotina</taxon>
        <taxon>Sordariomycetes</taxon>
        <taxon>Xylariomycetidae</taxon>
        <taxon>Amphisphaeriales</taxon>
        <taxon>Pseudomassariaceae</taxon>
        <taxon>Pseudomassariella</taxon>
    </lineage>
</organism>
<evidence type="ECO:0000313" key="3">
    <source>
        <dbReference type="EMBL" id="ORY70452.1"/>
    </source>
</evidence>
<dbReference type="InterPro" id="IPR036514">
    <property type="entry name" value="SGNH_hydro_sf"/>
</dbReference>
<feature type="domain" description="SGNH hydrolase-type esterase" evidence="2">
    <location>
        <begin position="39"/>
        <end position="217"/>
    </location>
</feature>
<dbReference type="GeneID" id="63771405"/>
<proteinExistence type="predicted"/>
<dbReference type="SUPFAM" id="SSF52266">
    <property type="entry name" value="SGNH hydrolase"/>
    <property type="match status" value="1"/>
</dbReference>
<sequence>MYLYHLLTLTLSTLSAVTAIPTAQSAAAAAKPPAFFLAGDSTTAINGGWGNGFLTTLKSPAWGVNIGKSGATTNSFVAGGYWKNVMTHVKDNVDEFDCYVTISFGHNDQKEASGISLAQFQQNLVNFANEVKGLGAKPLLVSSLTRRVFPSGQDHNATDSLHDQRLAAIAAAEQTGSTIVDLNAASLKYVNAIGNTAAQVYNYGDDRKDQTHLNPWGEVVFGRMVADLVVEAVPAVGDSIVRNETMTALINDGKPV</sequence>
<dbReference type="Gene3D" id="3.40.50.1110">
    <property type="entry name" value="SGNH hydrolase"/>
    <property type="match status" value="1"/>
</dbReference>
<dbReference type="InParanoid" id="A0A1Y2EFU9"/>
<dbReference type="PANTHER" id="PTHR43695">
    <property type="entry name" value="PUTATIVE (AFU_ORTHOLOGUE AFUA_2G17250)-RELATED"/>
    <property type="match status" value="1"/>
</dbReference>
<feature type="signal peptide" evidence="1">
    <location>
        <begin position="1"/>
        <end position="19"/>
    </location>
</feature>
<evidence type="ECO:0000259" key="2">
    <source>
        <dbReference type="Pfam" id="PF13472"/>
    </source>
</evidence>
<reference evidence="3 4" key="1">
    <citation type="submission" date="2016-07" db="EMBL/GenBank/DDBJ databases">
        <title>Pervasive Adenine N6-methylation of Active Genes in Fungi.</title>
        <authorList>
            <consortium name="DOE Joint Genome Institute"/>
            <person name="Mondo S.J."/>
            <person name="Dannebaum R.O."/>
            <person name="Kuo R.C."/>
            <person name="Labutti K."/>
            <person name="Haridas S."/>
            <person name="Kuo A."/>
            <person name="Salamov A."/>
            <person name="Ahrendt S.R."/>
            <person name="Lipzen A."/>
            <person name="Sullivan W."/>
            <person name="Andreopoulos W.B."/>
            <person name="Clum A."/>
            <person name="Lindquist E."/>
            <person name="Daum C."/>
            <person name="Ramamoorthy G.K."/>
            <person name="Gryganskyi A."/>
            <person name="Culley D."/>
            <person name="Magnuson J.K."/>
            <person name="James T.Y."/>
            <person name="O'Malley M.A."/>
            <person name="Stajich J.E."/>
            <person name="Spatafora J.W."/>
            <person name="Visel A."/>
            <person name="Grigoriev I.V."/>
        </authorList>
    </citation>
    <scope>NUCLEOTIDE SEQUENCE [LARGE SCALE GENOMIC DNA]</scope>
    <source>
        <strain evidence="3 4">CBS 129021</strain>
    </source>
</reference>
<feature type="chain" id="PRO_5012033680" evidence="1">
    <location>
        <begin position="20"/>
        <end position="256"/>
    </location>
</feature>